<keyword evidence="2" id="KW-0575">Peroxidase</keyword>
<dbReference type="Gene3D" id="3.40.30.10">
    <property type="entry name" value="Glutaredoxin"/>
    <property type="match status" value="1"/>
</dbReference>
<accession>A0A6U4LLP0</accession>
<proteinExistence type="inferred from homology"/>
<gene>
    <name evidence="6" type="ORF">HAND00432_LOCUS11159</name>
    <name evidence="5" type="ORF">HAND1043_LOCUS16909</name>
</gene>
<keyword evidence="3" id="KW-0560">Oxidoreductase</keyword>
<dbReference type="PROSITE" id="PS51257">
    <property type="entry name" value="PROKAR_LIPOPROTEIN"/>
    <property type="match status" value="1"/>
</dbReference>
<dbReference type="InterPro" id="IPR036249">
    <property type="entry name" value="Thioredoxin-like_sf"/>
</dbReference>
<comment type="similarity">
    <text evidence="1">Belongs to the glutathione peroxidase family.</text>
</comment>
<reference evidence="5" key="1">
    <citation type="submission" date="2021-01" db="EMBL/GenBank/DDBJ databases">
        <authorList>
            <person name="Corre E."/>
            <person name="Pelletier E."/>
            <person name="Niang G."/>
            <person name="Scheremetjew M."/>
            <person name="Finn R."/>
            <person name="Kale V."/>
            <person name="Holt S."/>
            <person name="Cochrane G."/>
            <person name="Meng A."/>
            <person name="Brown T."/>
            <person name="Cohen L."/>
        </authorList>
    </citation>
    <scope>NUCLEOTIDE SEQUENCE</scope>
    <source>
        <strain evidence="5">CCMP441</strain>
        <strain evidence="6">CCMP644</strain>
    </source>
</reference>
<dbReference type="SUPFAM" id="SSF52833">
    <property type="entry name" value="Thioredoxin-like"/>
    <property type="match status" value="1"/>
</dbReference>
<dbReference type="PANTHER" id="PTHR11592">
    <property type="entry name" value="GLUTATHIONE PEROXIDASE"/>
    <property type="match status" value="1"/>
</dbReference>
<dbReference type="PANTHER" id="PTHR11592:SF78">
    <property type="entry name" value="GLUTATHIONE PEROXIDASE"/>
    <property type="match status" value="1"/>
</dbReference>
<evidence type="ECO:0000313" key="6">
    <source>
        <dbReference type="EMBL" id="CAD8956621.1"/>
    </source>
</evidence>
<sequence>MVCRVSLVLAVSLSCIVAGATAFSSPLSSLLSLRNAKGGDCLATHARCRVQSGGGSTELHMNGDAERRTFLGVLAGGAVFGATGARAEMAPMGADVLDRPEFRDRQDLTLETELYEPEEGPTSLDIPYNGRRKPLRKMLGETATIVMNIKLDDPETNRQIPALTTLVEKYSQQGLNAICVPTDQGDYEPDDSTTVRIKVKQQFGMSSALKGPIVVTDKADIVGKFAHPLYKYMTTHAPNPNNVTRITLNYEKFLLDGEGNVLRRYPRQWGSDLIEKDVKAVISGDPLEPVSKKWQLAWSEADKEATRSMYSFRKHYNYYDQKYAGKDWAGTKAELFTPGSVEARFKGASKGKPLNVEAPE</sequence>
<evidence type="ECO:0000313" key="5">
    <source>
        <dbReference type="EMBL" id="CAD8750405.1"/>
    </source>
</evidence>
<keyword evidence="4" id="KW-0732">Signal</keyword>
<protein>
    <submittedName>
        <fullName evidence="5">Uncharacterized protein</fullName>
    </submittedName>
</protein>
<organism evidence="5">
    <name type="scientific">Hemiselmis andersenii</name>
    <name type="common">Cryptophyte alga</name>
    <dbReference type="NCBI Taxonomy" id="464988"/>
    <lineage>
        <taxon>Eukaryota</taxon>
        <taxon>Cryptophyceae</taxon>
        <taxon>Cryptomonadales</taxon>
        <taxon>Hemiselmidaceae</taxon>
        <taxon>Hemiselmis</taxon>
    </lineage>
</organism>
<dbReference type="GO" id="GO:0004601">
    <property type="term" value="F:peroxidase activity"/>
    <property type="evidence" value="ECO:0007669"/>
    <property type="project" value="UniProtKB-KW"/>
</dbReference>
<dbReference type="AlphaFoldDB" id="A0A6U4LLP0"/>
<evidence type="ECO:0000256" key="4">
    <source>
        <dbReference type="SAM" id="SignalP"/>
    </source>
</evidence>
<name>A0A6U4LLP0_HEMAN</name>
<feature type="signal peptide" evidence="4">
    <location>
        <begin position="1"/>
        <end position="22"/>
    </location>
</feature>
<evidence type="ECO:0000256" key="2">
    <source>
        <dbReference type="ARBA" id="ARBA00022559"/>
    </source>
</evidence>
<dbReference type="InterPro" id="IPR000889">
    <property type="entry name" value="Glutathione_peroxidase"/>
</dbReference>
<dbReference type="GO" id="GO:0006979">
    <property type="term" value="P:response to oxidative stress"/>
    <property type="evidence" value="ECO:0007669"/>
    <property type="project" value="InterPro"/>
</dbReference>
<evidence type="ECO:0000256" key="3">
    <source>
        <dbReference type="ARBA" id="ARBA00023002"/>
    </source>
</evidence>
<evidence type="ECO:0000256" key="1">
    <source>
        <dbReference type="ARBA" id="ARBA00006926"/>
    </source>
</evidence>
<dbReference type="EMBL" id="HBFX01018416">
    <property type="protein sequence ID" value="CAD8956621.1"/>
    <property type="molecule type" value="Transcribed_RNA"/>
</dbReference>
<feature type="chain" id="PRO_5036192126" evidence="4">
    <location>
        <begin position="23"/>
        <end position="360"/>
    </location>
</feature>
<dbReference type="PROSITE" id="PS51355">
    <property type="entry name" value="GLUTATHIONE_PEROXID_3"/>
    <property type="match status" value="1"/>
</dbReference>
<dbReference type="EMBL" id="HBFK01027764">
    <property type="protein sequence ID" value="CAD8750405.1"/>
    <property type="molecule type" value="Transcribed_RNA"/>
</dbReference>